<protein>
    <submittedName>
        <fullName evidence="1">Uncharacterized protein</fullName>
    </submittedName>
</protein>
<dbReference type="Gramene" id="rna-AYBTSS11_LOCUS5939">
    <property type="protein sequence ID" value="CAJ1932680.1"/>
    <property type="gene ID" value="gene-AYBTSS11_LOCUS5939"/>
</dbReference>
<accession>A0AA86S9T5</accession>
<keyword evidence="2" id="KW-1185">Reference proteome</keyword>
<name>A0AA86S9T5_9FABA</name>
<dbReference type="Proteomes" id="UP001189624">
    <property type="component" value="Chromosome 2"/>
</dbReference>
<reference evidence="1" key="1">
    <citation type="submission" date="2023-10" db="EMBL/GenBank/DDBJ databases">
        <authorList>
            <person name="Domelevo Entfellner J.-B."/>
        </authorList>
    </citation>
    <scope>NUCLEOTIDE SEQUENCE</scope>
</reference>
<organism evidence="1 2">
    <name type="scientific">Sphenostylis stenocarpa</name>
    <dbReference type="NCBI Taxonomy" id="92480"/>
    <lineage>
        <taxon>Eukaryota</taxon>
        <taxon>Viridiplantae</taxon>
        <taxon>Streptophyta</taxon>
        <taxon>Embryophyta</taxon>
        <taxon>Tracheophyta</taxon>
        <taxon>Spermatophyta</taxon>
        <taxon>Magnoliopsida</taxon>
        <taxon>eudicotyledons</taxon>
        <taxon>Gunneridae</taxon>
        <taxon>Pentapetalae</taxon>
        <taxon>rosids</taxon>
        <taxon>fabids</taxon>
        <taxon>Fabales</taxon>
        <taxon>Fabaceae</taxon>
        <taxon>Papilionoideae</taxon>
        <taxon>50 kb inversion clade</taxon>
        <taxon>NPAAA clade</taxon>
        <taxon>indigoferoid/millettioid clade</taxon>
        <taxon>Phaseoleae</taxon>
        <taxon>Sphenostylis</taxon>
    </lineage>
</organism>
<evidence type="ECO:0000313" key="1">
    <source>
        <dbReference type="EMBL" id="CAJ1932680.1"/>
    </source>
</evidence>
<dbReference type="EMBL" id="OY731399">
    <property type="protein sequence ID" value="CAJ1932680.1"/>
    <property type="molecule type" value="Genomic_DNA"/>
</dbReference>
<dbReference type="AlphaFoldDB" id="A0AA86S9T5"/>
<evidence type="ECO:0000313" key="2">
    <source>
        <dbReference type="Proteomes" id="UP001189624"/>
    </source>
</evidence>
<proteinExistence type="predicted"/>
<gene>
    <name evidence="1" type="ORF">AYBTSS11_LOCUS5939</name>
</gene>
<sequence>MLGNGTIDLVSGMSYNHGKGYFYCLITWFSNALTCWKDKGRDVVGILAEAITCIQNMLWLLLDTPALGLPLSIQQSDFKALAHCIEIHIIRQEK</sequence>